<reference evidence="2 3" key="1">
    <citation type="submission" date="2020-08" db="EMBL/GenBank/DDBJ databases">
        <title>Genomic Encyclopedia of Type Strains, Phase III (KMG-III): the genomes of soil and plant-associated and newly described type strains.</title>
        <authorList>
            <person name="Whitman W."/>
        </authorList>
    </citation>
    <scope>NUCLEOTIDE SEQUENCE [LARGE SCALE GENOMIC DNA]</scope>
    <source>
        <strain evidence="2 3">CECT 7282</strain>
    </source>
</reference>
<evidence type="ECO:0000313" key="2">
    <source>
        <dbReference type="EMBL" id="MBB3189072.1"/>
    </source>
</evidence>
<dbReference type="AlphaFoldDB" id="A0A839V161"/>
<sequence>MIPHARRRLIRDAISLMLLGSLPFAGLIAAQDSTAPLLSLDSEVRVLDLSRPSDTSWERFAGLPSGPAVDTPSRPLAPAMALRPADPIAPPPVTDLEVMLDWYPSLHHAALLIAQERKLFARRGLSVTLSTPADPEVPTKLLAAARVELAVTRQPLLHLQVEQGMPLIRVATLVGLPLATLVLKEHRAPDALTGLAGRRIGHSDRDGEQVLLAALLARHEVTREEVDSPNVHFGLEQAMALERVDGVIGAMRHLLPRQLADEGMAVRTYPVEEHGVPLHDGLILVANRDRLAQHRDGIQRFVAAVEEATAWILNHPDEAWTLLVTTQPTLDTRANRAAWPEIRARLSLRPAAVDQARYANFETFLFEAGIIKTRTPWERLAMDPGLP</sequence>
<dbReference type="InterPro" id="IPR027939">
    <property type="entry name" value="NMT1/THI5"/>
</dbReference>
<accession>A0A839V161</accession>
<dbReference type="PANTHER" id="PTHR31528">
    <property type="entry name" value="4-AMINO-5-HYDROXYMETHYL-2-METHYLPYRIMIDINE PHOSPHATE SYNTHASE THI11-RELATED"/>
    <property type="match status" value="1"/>
</dbReference>
<keyword evidence="3" id="KW-1185">Reference proteome</keyword>
<proteinExistence type="predicted"/>
<dbReference type="GO" id="GO:0009228">
    <property type="term" value="P:thiamine biosynthetic process"/>
    <property type="evidence" value="ECO:0007669"/>
    <property type="project" value="InterPro"/>
</dbReference>
<dbReference type="SUPFAM" id="SSF53850">
    <property type="entry name" value="Periplasmic binding protein-like II"/>
    <property type="match status" value="1"/>
</dbReference>
<dbReference type="InterPro" id="IPR015168">
    <property type="entry name" value="SsuA/THI5"/>
</dbReference>
<dbReference type="EMBL" id="JACHXP010000001">
    <property type="protein sequence ID" value="MBB3189072.1"/>
    <property type="molecule type" value="Genomic_DNA"/>
</dbReference>
<dbReference type="Gene3D" id="3.40.190.10">
    <property type="entry name" value="Periplasmic binding protein-like II"/>
    <property type="match status" value="2"/>
</dbReference>
<feature type="domain" description="SsuA/THI5-like" evidence="1">
    <location>
        <begin position="107"/>
        <end position="319"/>
    </location>
</feature>
<protein>
    <submittedName>
        <fullName evidence="2">Putative hydroxymethylpyrimidine transport system substrate-binding protein</fullName>
    </submittedName>
</protein>
<comment type="caution">
    <text evidence="2">The sequence shown here is derived from an EMBL/GenBank/DDBJ whole genome shotgun (WGS) entry which is preliminary data.</text>
</comment>
<evidence type="ECO:0000313" key="3">
    <source>
        <dbReference type="Proteomes" id="UP000547614"/>
    </source>
</evidence>
<name>A0A839V161_9GAMM</name>
<organism evidence="2 3">
    <name type="scientific">Halomonas cerina</name>
    <dbReference type="NCBI Taxonomy" id="447424"/>
    <lineage>
        <taxon>Bacteria</taxon>
        <taxon>Pseudomonadati</taxon>
        <taxon>Pseudomonadota</taxon>
        <taxon>Gammaproteobacteria</taxon>
        <taxon>Oceanospirillales</taxon>
        <taxon>Halomonadaceae</taxon>
        <taxon>Halomonas</taxon>
    </lineage>
</organism>
<gene>
    <name evidence="2" type="ORF">FHR94_000290</name>
</gene>
<dbReference type="Proteomes" id="UP000547614">
    <property type="component" value="Unassembled WGS sequence"/>
</dbReference>
<evidence type="ECO:0000259" key="1">
    <source>
        <dbReference type="Pfam" id="PF09084"/>
    </source>
</evidence>
<dbReference type="PANTHER" id="PTHR31528:SF3">
    <property type="entry name" value="THIAMINE BIOSYNTHESIS PROTEIN HI_0357-RELATED"/>
    <property type="match status" value="1"/>
</dbReference>
<dbReference type="Pfam" id="PF09084">
    <property type="entry name" value="NMT1"/>
    <property type="match status" value="1"/>
</dbReference>
<dbReference type="RefSeq" id="WP_183323803.1">
    <property type="nucleotide sequence ID" value="NZ_JACHXP010000001.1"/>
</dbReference>